<feature type="domain" description="SGNH hydrolase-type esterase" evidence="1">
    <location>
        <begin position="11"/>
        <end position="200"/>
    </location>
</feature>
<dbReference type="InterPro" id="IPR036514">
    <property type="entry name" value="SGNH_hydro_sf"/>
</dbReference>
<dbReference type="Pfam" id="PF13472">
    <property type="entry name" value="Lipase_GDSL_2"/>
    <property type="match status" value="1"/>
</dbReference>
<dbReference type="EMBL" id="JAUSSU010000010">
    <property type="protein sequence ID" value="MDQ0115266.1"/>
    <property type="molecule type" value="Genomic_DNA"/>
</dbReference>
<evidence type="ECO:0000259" key="1">
    <source>
        <dbReference type="Pfam" id="PF13472"/>
    </source>
</evidence>
<reference evidence="2 3" key="1">
    <citation type="submission" date="2023-07" db="EMBL/GenBank/DDBJ databases">
        <title>Sorghum-associated microbial communities from plants grown in Nebraska, USA.</title>
        <authorList>
            <person name="Schachtman D."/>
        </authorList>
    </citation>
    <scope>NUCLEOTIDE SEQUENCE [LARGE SCALE GENOMIC DNA]</scope>
    <source>
        <strain evidence="2 3">CC482</strain>
    </source>
</reference>
<dbReference type="PANTHER" id="PTHR30383">
    <property type="entry name" value="THIOESTERASE 1/PROTEASE 1/LYSOPHOSPHOLIPASE L1"/>
    <property type="match status" value="1"/>
</dbReference>
<keyword evidence="3" id="KW-1185">Reference proteome</keyword>
<dbReference type="CDD" id="cd01834">
    <property type="entry name" value="SGNH_hydrolase_like_2"/>
    <property type="match status" value="1"/>
</dbReference>
<dbReference type="PANTHER" id="PTHR30383:SF5">
    <property type="entry name" value="SGNH HYDROLASE-TYPE ESTERASE DOMAIN-CONTAINING PROTEIN"/>
    <property type="match status" value="1"/>
</dbReference>
<dbReference type="InterPro" id="IPR051532">
    <property type="entry name" value="Ester_Hydrolysis_Enzymes"/>
</dbReference>
<dbReference type="SUPFAM" id="SSF52266">
    <property type="entry name" value="SGNH hydrolase"/>
    <property type="match status" value="1"/>
</dbReference>
<name>A0ABT9U6K4_PAEHA</name>
<sequence length="217" mass="24558">MGKSKVILFQGDSITDGARGRNDDPNHILGHSYAYIAAAELGREFAEAQPVFYNRGISGNRVSDLYARWNEDAFSLKPDVISIMIGVNDAWRIVNEEPTGVTDRFERAYRHLLEETKEVLPNVQLVLCEPFILKTGATEERWDAWTELLGRYQAVVRDLAIEFGAIFVPLQQTFNDACERAEAKYWIWDGVHPTTAGHDLIAREWLKAARDGGIVFD</sequence>
<evidence type="ECO:0000313" key="2">
    <source>
        <dbReference type="EMBL" id="MDQ0115266.1"/>
    </source>
</evidence>
<dbReference type="InterPro" id="IPR013830">
    <property type="entry name" value="SGNH_hydro"/>
</dbReference>
<accession>A0ABT9U6K4</accession>
<evidence type="ECO:0000313" key="3">
    <source>
        <dbReference type="Proteomes" id="UP001229346"/>
    </source>
</evidence>
<comment type="caution">
    <text evidence="2">The sequence shown here is derived from an EMBL/GenBank/DDBJ whole genome shotgun (WGS) entry which is preliminary data.</text>
</comment>
<dbReference type="RefSeq" id="WP_307206754.1">
    <property type="nucleotide sequence ID" value="NZ_JAUSSU010000010.1"/>
</dbReference>
<dbReference type="Gene3D" id="3.40.50.1110">
    <property type="entry name" value="SGNH hydrolase"/>
    <property type="match status" value="1"/>
</dbReference>
<organism evidence="2 3">
    <name type="scientific">Paenibacillus harenae</name>
    <dbReference type="NCBI Taxonomy" id="306543"/>
    <lineage>
        <taxon>Bacteria</taxon>
        <taxon>Bacillati</taxon>
        <taxon>Bacillota</taxon>
        <taxon>Bacilli</taxon>
        <taxon>Bacillales</taxon>
        <taxon>Paenibacillaceae</taxon>
        <taxon>Paenibacillus</taxon>
    </lineage>
</organism>
<dbReference type="Proteomes" id="UP001229346">
    <property type="component" value="Unassembled WGS sequence"/>
</dbReference>
<proteinExistence type="predicted"/>
<gene>
    <name evidence="2" type="ORF">J2T15_004724</name>
</gene>
<protein>
    <submittedName>
        <fullName evidence="2">Lysophospholipase L1-like esterase</fullName>
    </submittedName>
</protein>